<sequence length="442" mass="46035">MAPSASRTTAPWIRPSSFDGSAASLAEHARAIGEVMAGRGRLWLGPFDPPTTMPAGFEDTVMVVPTSGSTGRAKAVAHPLRSLLASQDATARLFADDDGARGTDADRAAHAGHGYWLPLLPPTHIAGIQVIARAHRTAQVLGLERVPLPDPLPDLSVHFDAARFVALAEPALEEAAAADLPAFTSLVPTQLTRLLGEASADGARARALLARFSAVLVGGAATPPDLLARAKGARIAARTTYGSSETAGGCVYDGVPLPGVALELVGAEDGDEEGRLRLRSPTLAHGYVLEDGSAATEDFPVVGPDGERAFVTSDLARIDEGRLKILGRADDVITTGGLKVVPQDVERAIDRSLMLRGLLAEWVVVGVPDPEWGRRVEALVVPAEGAPTDPDDLPALVRSALRTTGVPSHAVPRRVHVVEALPRLGIGKIDRAAAARTASAHA</sequence>
<proteinExistence type="predicted"/>
<name>A0ABY4N5B5_9MICO</name>
<gene>
    <name evidence="3" type="ORF">M4486_19285</name>
</gene>
<dbReference type="PROSITE" id="PS00455">
    <property type="entry name" value="AMP_BINDING"/>
    <property type="match status" value="1"/>
</dbReference>
<dbReference type="Gene3D" id="3.40.50.12780">
    <property type="entry name" value="N-terminal domain of ligase-like"/>
    <property type="match status" value="1"/>
</dbReference>
<dbReference type="Gene3D" id="3.30.300.30">
    <property type="match status" value="1"/>
</dbReference>
<dbReference type="InterPro" id="IPR042099">
    <property type="entry name" value="ANL_N_sf"/>
</dbReference>
<dbReference type="Pfam" id="PF13193">
    <property type="entry name" value="AMP-binding_C"/>
    <property type="match status" value="1"/>
</dbReference>
<dbReference type="Pfam" id="PF00501">
    <property type="entry name" value="AMP-binding"/>
    <property type="match status" value="1"/>
</dbReference>
<dbReference type="SUPFAM" id="SSF56801">
    <property type="entry name" value="Acetyl-CoA synthetase-like"/>
    <property type="match status" value="1"/>
</dbReference>
<feature type="domain" description="AMP-dependent synthetase/ligase" evidence="1">
    <location>
        <begin position="49"/>
        <end position="287"/>
    </location>
</feature>
<evidence type="ECO:0000313" key="3">
    <source>
        <dbReference type="EMBL" id="UQN29744.1"/>
    </source>
</evidence>
<keyword evidence="4" id="KW-1185">Reference proteome</keyword>
<organism evidence="3 4">
    <name type="scientific">Brachybacterium kimchii</name>
    <dbReference type="NCBI Taxonomy" id="2942909"/>
    <lineage>
        <taxon>Bacteria</taxon>
        <taxon>Bacillati</taxon>
        <taxon>Actinomycetota</taxon>
        <taxon>Actinomycetes</taxon>
        <taxon>Micrococcales</taxon>
        <taxon>Dermabacteraceae</taxon>
        <taxon>Brachybacterium</taxon>
    </lineage>
</organism>
<dbReference type="PANTHER" id="PTHR43767">
    <property type="entry name" value="LONG-CHAIN-FATTY-ACID--COA LIGASE"/>
    <property type="match status" value="1"/>
</dbReference>
<evidence type="ECO:0000259" key="2">
    <source>
        <dbReference type="Pfam" id="PF13193"/>
    </source>
</evidence>
<dbReference type="InterPro" id="IPR000873">
    <property type="entry name" value="AMP-dep_synth/lig_dom"/>
</dbReference>
<protein>
    <submittedName>
        <fullName evidence="3">AMP-binding protein</fullName>
    </submittedName>
</protein>
<evidence type="ECO:0000259" key="1">
    <source>
        <dbReference type="Pfam" id="PF00501"/>
    </source>
</evidence>
<dbReference type="InterPro" id="IPR025110">
    <property type="entry name" value="AMP-bd_C"/>
</dbReference>
<dbReference type="InterPro" id="IPR050237">
    <property type="entry name" value="ATP-dep_AMP-bd_enzyme"/>
</dbReference>
<dbReference type="PANTHER" id="PTHR43767:SF1">
    <property type="entry name" value="NONRIBOSOMAL PEPTIDE SYNTHASE PES1 (EUROFUNG)-RELATED"/>
    <property type="match status" value="1"/>
</dbReference>
<dbReference type="InterPro" id="IPR045851">
    <property type="entry name" value="AMP-bd_C_sf"/>
</dbReference>
<dbReference type="Proteomes" id="UP001055868">
    <property type="component" value="Chromosome"/>
</dbReference>
<dbReference type="RefSeq" id="WP_249478928.1">
    <property type="nucleotide sequence ID" value="NZ_CP097218.1"/>
</dbReference>
<feature type="domain" description="AMP-binding enzyme C-terminal" evidence="2">
    <location>
        <begin position="359"/>
        <end position="428"/>
    </location>
</feature>
<dbReference type="EMBL" id="CP097218">
    <property type="protein sequence ID" value="UQN29744.1"/>
    <property type="molecule type" value="Genomic_DNA"/>
</dbReference>
<dbReference type="InterPro" id="IPR020845">
    <property type="entry name" value="AMP-binding_CS"/>
</dbReference>
<evidence type="ECO:0000313" key="4">
    <source>
        <dbReference type="Proteomes" id="UP001055868"/>
    </source>
</evidence>
<reference evidence="3" key="1">
    <citation type="submission" date="2022-05" db="EMBL/GenBank/DDBJ databases">
        <title>Genomic analysis of Brachybacterium sp. CBA3104.</title>
        <authorList>
            <person name="Roh S.W."/>
            <person name="Kim Y.B."/>
            <person name="Kim Y."/>
        </authorList>
    </citation>
    <scope>NUCLEOTIDE SEQUENCE</scope>
    <source>
        <strain evidence="3">CBA3104</strain>
    </source>
</reference>
<accession>A0ABY4N5B5</accession>